<dbReference type="Proteomes" id="UP000188637">
    <property type="component" value="Unassembled WGS sequence"/>
</dbReference>
<evidence type="ECO:0000313" key="1">
    <source>
        <dbReference type="EMBL" id="ONI45583.1"/>
    </source>
</evidence>
<comment type="caution">
    <text evidence="1">The sequence shown here is derived from an EMBL/GenBank/DDBJ whole genome shotgun (WGS) entry which is preliminary data.</text>
</comment>
<proteinExistence type="predicted"/>
<name>A0ACC8XIZ0_9FIRM</name>
<gene>
    <name evidence="1" type="ORF">AN640_04410</name>
</gene>
<sequence>MKLFSKLVINTLILSIISSPALAVATKTTVQTPILNTAEEYADFLIDNRGVRSIQYALIKDGKFIISGASGINSLEQNTLVNTEDIYAIGSISKMFTTAMILNLIEDGKLELDEPVYKYIPDFVMEDDRYKDITVRMLLNHSSGLIEGNFPDAILVENNDSRYHDNLLNSLKTARLNADPGEFSVYSNTGFGLAEILIERVSGLPYTEYLYKYITQPLGLENTKTPKDDFNMMQIARSGAPSTIEEFYQGEKILDFPIEIANGIGAAGIFSTAEDICKFAEIFLNEGILKQDSINLTTSAEYLNGIWPDGGKNSVEYGLGWDSVALQPFDEAGIKVLFKGGDLSLSHASLLAVPEYDMAVAVLSVGGSSTLDMFMGAQMLIDELVKDGKMQPPKIPKIIPLMESIKVPINFSKYNGIYSNIMDSIKIDVKGDRVELSKPENPDFATQTFIYQGNGIFKADKSNTLTLQFVDEDNGNTYINFKSIMKGLDPFNFAIKSNQYQYQQIKPNPLPEPIEKVWVQRLGKIYYPLAFHYDVIANTQGIPSIVLPNEILPAGYIFGLKIMDENNLESTIQIPMLGRGAIDLEFYDKDGIEYLKTNANTYIEEKGIKDLLDGTYIIGDDGYCQYFKSSENDKNVQVNINGPGTYSIYNPNQICIYSSVLEPEKIVELTPGSIILISGEPGTIFDIIKNVK</sequence>
<protein>
    <submittedName>
        <fullName evidence="1">Uncharacterized protein</fullName>
    </submittedName>
</protein>
<dbReference type="EMBL" id="LJHD01000053">
    <property type="protein sequence ID" value="ONI45583.1"/>
    <property type="molecule type" value="Genomic_DNA"/>
</dbReference>
<reference evidence="1" key="1">
    <citation type="submission" date="2016-08" db="EMBL/GenBank/DDBJ databases">
        <authorList>
            <person name="Ngugi D.K."/>
            <person name="Miyake S."/>
            <person name="Stingl U."/>
        </authorList>
    </citation>
    <scope>NUCLEOTIDE SEQUENCE</scope>
    <source>
        <strain evidence="1">SCG-D08WGA-EpuloA1</strain>
    </source>
</reference>
<organism evidence="1 2">
    <name type="scientific">Candidatus Epulonipiscium fishelsonii</name>
    <dbReference type="NCBI Taxonomy" id="77094"/>
    <lineage>
        <taxon>Bacteria</taxon>
        <taxon>Bacillati</taxon>
        <taxon>Bacillota</taxon>
        <taxon>Clostridia</taxon>
        <taxon>Lachnospirales</taxon>
        <taxon>Lachnospiraceae</taxon>
        <taxon>Candidatus Epulonipiscium</taxon>
    </lineage>
</organism>
<accession>A0ACC8XIZ0</accession>
<evidence type="ECO:0000313" key="2">
    <source>
        <dbReference type="Proteomes" id="UP000188637"/>
    </source>
</evidence>
<keyword evidence="2" id="KW-1185">Reference proteome</keyword>